<feature type="domain" description="Peptidase M14" evidence="13">
    <location>
        <begin position="132"/>
        <end position="446"/>
    </location>
</feature>
<evidence type="ECO:0000313" key="14">
    <source>
        <dbReference type="EMBL" id="CAL8089451.1"/>
    </source>
</evidence>
<dbReference type="PROSITE" id="PS52035">
    <property type="entry name" value="PEPTIDASE_M14"/>
    <property type="match status" value="1"/>
</dbReference>
<evidence type="ECO:0000256" key="12">
    <source>
        <dbReference type="SAM" id="SignalP"/>
    </source>
</evidence>
<dbReference type="Gene3D" id="3.40.630.10">
    <property type="entry name" value="Zn peptidases"/>
    <property type="match status" value="1"/>
</dbReference>
<dbReference type="PRINTS" id="PR00765">
    <property type="entry name" value="CRBOXYPTASEA"/>
</dbReference>
<reference evidence="14 15" key="1">
    <citation type="submission" date="2024-08" db="EMBL/GenBank/DDBJ databases">
        <authorList>
            <person name="Cucini C."/>
            <person name="Frati F."/>
        </authorList>
    </citation>
    <scope>NUCLEOTIDE SEQUENCE [LARGE SCALE GENOMIC DNA]</scope>
</reference>
<evidence type="ECO:0000313" key="15">
    <source>
        <dbReference type="Proteomes" id="UP001642540"/>
    </source>
</evidence>
<keyword evidence="4" id="KW-0645">Protease</keyword>
<keyword evidence="5" id="KW-0479">Metal-binding</keyword>
<keyword evidence="7" id="KW-0378">Hydrolase</keyword>
<keyword evidence="15" id="KW-1185">Reference proteome</keyword>
<evidence type="ECO:0000256" key="8">
    <source>
        <dbReference type="ARBA" id="ARBA00022833"/>
    </source>
</evidence>
<proteinExistence type="inferred from homology"/>
<dbReference type="PANTHER" id="PTHR11705:SF91">
    <property type="entry name" value="FI01817P-RELATED"/>
    <property type="match status" value="1"/>
</dbReference>
<evidence type="ECO:0000259" key="13">
    <source>
        <dbReference type="PROSITE" id="PS52035"/>
    </source>
</evidence>
<dbReference type="InterPro" id="IPR003146">
    <property type="entry name" value="M14A_act_pep"/>
</dbReference>
<keyword evidence="9" id="KW-0482">Metalloprotease</keyword>
<evidence type="ECO:0000256" key="4">
    <source>
        <dbReference type="ARBA" id="ARBA00022670"/>
    </source>
</evidence>
<comment type="caution">
    <text evidence="14">The sequence shown here is derived from an EMBL/GenBank/DDBJ whole genome shotgun (WGS) entry which is preliminary data.</text>
</comment>
<comment type="similarity">
    <text evidence="2 11">Belongs to the peptidase M14 family.</text>
</comment>
<sequence length="452" mass="50828">MNSKLIVSLCTTSSLFILLSVTNNGVLGGGMNKPRKLYSGYKLIRVSNISSEYEDVLIQTLEQRDTVQLWRIPKINHTVEMLVGQSRLEDVLEFLRDIEVQADIIHQDISQVLNEERDNYQSASGVPLTFAKYHDYDDIIDYFMSKTGHNSAVANLTAEIIGKSEQGRDIYLFRASKETSEDYYPVAPHQREKLKPAIWIDAGLHGRDWLAISTSAYILNKIISGDFEYILAEYDVYVIPLINPDGYHYTRTTDRFWAKNLGIRANGRGCAGVNLDRNFAYMYRGELMEIYSKGSGVAHNPCSDFYGGSYAHIEPEVTAISRALWARRKSITLYLSLQSYSQIWLLPREQLDNSHFQKLTRLADVGNSALEDKTGTKYVISSWEDSYAEPPGKCVDWVNQIAGVKYSFGLKLRDDGSSRGYLVPATEIESVGEEVLAAVSAIALSNSADSIE</sequence>
<dbReference type="SUPFAM" id="SSF53187">
    <property type="entry name" value="Zn-dependent exopeptidases"/>
    <property type="match status" value="1"/>
</dbReference>
<comment type="cofactor">
    <cofactor evidence="1">
        <name>Zn(2+)</name>
        <dbReference type="ChEBI" id="CHEBI:29105"/>
    </cofactor>
</comment>
<dbReference type="InterPro" id="IPR000834">
    <property type="entry name" value="Peptidase_M14"/>
</dbReference>
<organism evidence="14 15">
    <name type="scientific">Orchesella dallaii</name>
    <dbReference type="NCBI Taxonomy" id="48710"/>
    <lineage>
        <taxon>Eukaryota</taxon>
        <taxon>Metazoa</taxon>
        <taxon>Ecdysozoa</taxon>
        <taxon>Arthropoda</taxon>
        <taxon>Hexapoda</taxon>
        <taxon>Collembola</taxon>
        <taxon>Entomobryomorpha</taxon>
        <taxon>Entomobryoidea</taxon>
        <taxon>Orchesellidae</taxon>
        <taxon>Orchesellinae</taxon>
        <taxon>Orchesella</taxon>
    </lineage>
</organism>
<feature type="chain" id="PRO_5045240881" description="Peptidase M14 domain-containing protein" evidence="12">
    <location>
        <begin position="29"/>
        <end position="452"/>
    </location>
</feature>
<protein>
    <recommendedName>
        <fullName evidence="13">Peptidase M14 domain-containing protein</fullName>
    </recommendedName>
</protein>
<dbReference type="EMBL" id="CAXLJM020000023">
    <property type="protein sequence ID" value="CAL8089451.1"/>
    <property type="molecule type" value="Genomic_DNA"/>
</dbReference>
<evidence type="ECO:0000256" key="11">
    <source>
        <dbReference type="PROSITE-ProRule" id="PRU01379"/>
    </source>
</evidence>
<feature type="signal peptide" evidence="12">
    <location>
        <begin position="1"/>
        <end position="28"/>
    </location>
</feature>
<name>A0ABP1Q8Q4_9HEXA</name>
<evidence type="ECO:0000256" key="6">
    <source>
        <dbReference type="ARBA" id="ARBA00022729"/>
    </source>
</evidence>
<evidence type="ECO:0000256" key="10">
    <source>
        <dbReference type="ARBA" id="ARBA00023157"/>
    </source>
</evidence>
<evidence type="ECO:0000256" key="9">
    <source>
        <dbReference type="ARBA" id="ARBA00023049"/>
    </source>
</evidence>
<gene>
    <name evidence="14" type="ORF">ODALV1_LOCUS7378</name>
</gene>
<dbReference type="Proteomes" id="UP001642540">
    <property type="component" value="Unassembled WGS sequence"/>
</dbReference>
<dbReference type="Pfam" id="PF02244">
    <property type="entry name" value="Propep_M14"/>
    <property type="match status" value="1"/>
</dbReference>
<keyword evidence="6 12" id="KW-0732">Signal</keyword>
<dbReference type="Pfam" id="PF00246">
    <property type="entry name" value="Peptidase_M14"/>
    <property type="match status" value="1"/>
</dbReference>
<evidence type="ECO:0000256" key="3">
    <source>
        <dbReference type="ARBA" id="ARBA00022645"/>
    </source>
</evidence>
<accession>A0ABP1Q8Q4</accession>
<dbReference type="InterPro" id="IPR036990">
    <property type="entry name" value="M14A-like_propep"/>
</dbReference>
<evidence type="ECO:0000256" key="7">
    <source>
        <dbReference type="ARBA" id="ARBA00022801"/>
    </source>
</evidence>
<dbReference type="SMART" id="SM00631">
    <property type="entry name" value="Zn_pept"/>
    <property type="match status" value="1"/>
</dbReference>
<keyword evidence="3" id="KW-0121">Carboxypeptidase</keyword>
<keyword evidence="10" id="KW-1015">Disulfide bond</keyword>
<comment type="caution">
    <text evidence="11">Lacks conserved residue(s) required for the propagation of feature annotation.</text>
</comment>
<evidence type="ECO:0000256" key="1">
    <source>
        <dbReference type="ARBA" id="ARBA00001947"/>
    </source>
</evidence>
<evidence type="ECO:0000256" key="2">
    <source>
        <dbReference type="ARBA" id="ARBA00005988"/>
    </source>
</evidence>
<dbReference type="SUPFAM" id="SSF54897">
    <property type="entry name" value="Protease propeptides/inhibitors"/>
    <property type="match status" value="1"/>
</dbReference>
<dbReference type="Gene3D" id="3.30.70.340">
    <property type="entry name" value="Metallocarboxypeptidase-like"/>
    <property type="match status" value="1"/>
</dbReference>
<evidence type="ECO:0000256" key="5">
    <source>
        <dbReference type="ARBA" id="ARBA00022723"/>
    </source>
</evidence>
<keyword evidence="8" id="KW-0862">Zinc</keyword>
<dbReference type="PANTHER" id="PTHR11705">
    <property type="entry name" value="PROTEASE FAMILY M14 CARBOXYPEPTIDASE A,B"/>
    <property type="match status" value="1"/>
</dbReference>